<evidence type="ECO:0000313" key="1">
    <source>
        <dbReference type="EMBL" id="EIA08075.1"/>
    </source>
</evidence>
<protein>
    <submittedName>
        <fullName evidence="1">Uncharacterized protein</fullName>
    </submittedName>
</protein>
<dbReference type="EMBL" id="AHKF01000019">
    <property type="protein sequence ID" value="EIA08075.1"/>
    <property type="molecule type" value="Genomic_DNA"/>
</dbReference>
<reference evidence="1 2" key="1">
    <citation type="journal article" date="2014" name="Acta Crystallogr. D">
        <title>Structure-based characterization and antifreeze properties of a hyperactive ice-binding protein from the Antarctic bacterium Flavobacterium frigoris PS1.</title>
        <authorList>
            <person name="Do H."/>
            <person name="Kim S.J."/>
            <person name="Kim H.J."/>
            <person name="Lee J.H."/>
        </authorList>
    </citation>
    <scope>NUCLEOTIDE SEQUENCE [LARGE SCALE GENOMIC DNA]</scope>
    <source>
        <strain evidence="1 2">PS1</strain>
    </source>
</reference>
<organism evidence="1 2">
    <name type="scientific">Flavobacterium frigoris (strain PS1)</name>
    <dbReference type="NCBI Taxonomy" id="1086011"/>
    <lineage>
        <taxon>Bacteria</taxon>
        <taxon>Pseudomonadati</taxon>
        <taxon>Bacteroidota</taxon>
        <taxon>Flavobacteriia</taxon>
        <taxon>Flavobacteriales</taxon>
        <taxon>Flavobacteriaceae</taxon>
        <taxon>Flavobacterium</taxon>
    </lineage>
</organism>
<keyword evidence="2" id="KW-1185">Reference proteome</keyword>
<comment type="caution">
    <text evidence="1">The sequence shown here is derived from an EMBL/GenBank/DDBJ whole genome shotgun (WGS) entry which is preliminary data.</text>
</comment>
<evidence type="ECO:0000313" key="2">
    <source>
        <dbReference type="Proteomes" id="UP000005566"/>
    </source>
</evidence>
<gene>
    <name evidence="1" type="ORF">HJ01_02606</name>
</gene>
<dbReference type="AlphaFoldDB" id="H7FTT4"/>
<dbReference type="STRING" id="1086011.HJ01_02606"/>
<name>H7FTT4_FLAFP</name>
<proteinExistence type="predicted"/>
<sequence length="109" mass="13235">MPTYNYVSNRNFYFSTNKVLPHFNIDNFTIIIFKNWYNLGYSATVLLYRFLNFTTSPNNHLSQFSKFVFLRKSYCYEHKKNVDKKIPKTATFYRKIRHNFFISKKKCGD</sequence>
<dbReference type="Proteomes" id="UP000005566">
    <property type="component" value="Unassembled WGS sequence"/>
</dbReference>
<accession>H7FTT4</accession>